<dbReference type="OrthoDB" id="1727266at2"/>
<gene>
    <name evidence="2" type="ORF">SAMN05446037_1001223</name>
</gene>
<evidence type="ECO:0000313" key="2">
    <source>
        <dbReference type="EMBL" id="SNR88489.1"/>
    </source>
</evidence>
<keyword evidence="2" id="KW-0808">Transferase</keyword>
<dbReference type="SUPFAM" id="SSF55729">
    <property type="entry name" value="Acyl-CoA N-acyltransferases (Nat)"/>
    <property type="match status" value="1"/>
</dbReference>
<dbReference type="EMBL" id="FZOJ01000001">
    <property type="protein sequence ID" value="SNR88489.1"/>
    <property type="molecule type" value="Genomic_DNA"/>
</dbReference>
<dbReference type="PROSITE" id="PS51186">
    <property type="entry name" value="GNAT"/>
    <property type="match status" value="1"/>
</dbReference>
<dbReference type="GO" id="GO:0016747">
    <property type="term" value="F:acyltransferase activity, transferring groups other than amino-acyl groups"/>
    <property type="evidence" value="ECO:0007669"/>
    <property type="project" value="InterPro"/>
</dbReference>
<dbReference type="CDD" id="cd04301">
    <property type="entry name" value="NAT_SF"/>
    <property type="match status" value="1"/>
</dbReference>
<accession>A0A238ZYZ8</accession>
<dbReference type="InterPro" id="IPR000182">
    <property type="entry name" value="GNAT_dom"/>
</dbReference>
<keyword evidence="3" id="KW-1185">Reference proteome</keyword>
<evidence type="ECO:0000259" key="1">
    <source>
        <dbReference type="PROSITE" id="PS51186"/>
    </source>
</evidence>
<reference evidence="3" key="1">
    <citation type="submission" date="2017-06" db="EMBL/GenBank/DDBJ databases">
        <authorList>
            <person name="Varghese N."/>
            <person name="Submissions S."/>
        </authorList>
    </citation>
    <scope>NUCLEOTIDE SEQUENCE [LARGE SCALE GENOMIC DNA]</scope>
    <source>
        <strain evidence="3">SCA</strain>
    </source>
</reference>
<dbReference type="RefSeq" id="WP_089281010.1">
    <property type="nucleotide sequence ID" value="NZ_FZOJ01000001.1"/>
</dbReference>
<name>A0A238ZYZ8_9FIRM</name>
<dbReference type="InterPro" id="IPR016181">
    <property type="entry name" value="Acyl_CoA_acyltransferase"/>
</dbReference>
<organism evidence="2 3">
    <name type="scientific">Anaerovirgula multivorans</name>
    <dbReference type="NCBI Taxonomy" id="312168"/>
    <lineage>
        <taxon>Bacteria</taxon>
        <taxon>Bacillati</taxon>
        <taxon>Bacillota</taxon>
        <taxon>Clostridia</taxon>
        <taxon>Peptostreptococcales</taxon>
        <taxon>Natronincolaceae</taxon>
        <taxon>Anaerovirgula</taxon>
    </lineage>
</organism>
<sequence length="150" mass="17383">MITVRKILRDEIEALVDFYQDNVFYEEDSNQEFIVAFDNNQFLGFTQIDIGQHIAEIINIYVNENERGQGLGDGLLRATLNYLEKNGYLWTLVQDNIQLNGFLRKEGFVLLREASISTAIMDAIKDYDSNSTYYCNIPLFFKKGCKNNKN</sequence>
<dbReference type="Gene3D" id="3.40.630.30">
    <property type="match status" value="1"/>
</dbReference>
<evidence type="ECO:0000313" key="3">
    <source>
        <dbReference type="Proteomes" id="UP000198304"/>
    </source>
</evidence>
<dbReference type="AlphaFoldDB" id="A0A238ZYZ8"/>
<dbReference type="Pfam" id="PF00583">
    <property type="entry name" value="Acetyltransf_1"/>
    <property type="match status" value="1"/>
</dbReference>
<feature type="domain" description="N-acetyltransferase" evidence="1">
    <location>
        <begin position="1"/>
        <end position="127"/>
    </location>
</feature>
<dbReference type="Proteomes" id="UP000198304">
    <property type="component" value="Unassembled WGS sequence"/>
</dbReference>
<protein>
    <submittedName>
        <fullName evidence="2">Acetyltransferase (GNAT) domain-containing protein</fullName>
    </submittedName>
</protein>
<proteinExistence type="predicted"/>